<keyword evidence="2" id="KW-1185">Reference proteome</keyword>
<evidence type="ECO:0000313" key="1">
    <source>
        <dbReference type="EMBL" id="VDO13451.1"/>
    </source>
</evidence>
<dbReference type="Proteomes" id="UP000278807">
    <property type="component" value="Unassembled WGS sequence"/>
</dbReference>
<reference evidence="1 2" key="2">
    <citation type="submission" date="2018-11" db="EMBL/GenBank/DDBJ databases">
        <authorList>
            <consortium name="Pathogen Informatics"/>
        </authorList>
    </citation>
    <scope>NUCLEOTIDE SEQUENCE [LARGE SCALE GENOMIC DNA]</scope>
</reference>
<organism evidence="3">
    <name type="scientific">Rodentolepis nana</name>
    <name type="common">Dwarf tapeworm</name>
    <name type="synonym">Hymenolepis nana</name>
    <dbReference type="NCBI Taxonomy" id="102285"/>
    <lineage>
        <taxon>Eukaryota</taxon>
        <taxon>Metazoa</taxon>
        <taxon>Spiralia</taxon>
        <taxon>Lophotrochozoa</taxon>
        <taxon>Platyhelminthes</taxon>
        <taxon>Cestoda</taxon>
        <taxon>Eucestoda</taxon>
        <taxon>Cyclophyllidea</taxon>
        <taxon>Hymenolepididae</taxon>
        <taxon>Rodentolepis</taxon>
    </lineage>
</organism>
<accession>A0A0R3TXJ2</accession>
<gene>
    <name evidence="1" type="ORF">HNAJ_LOCUS12565</name>
</gene>
<protein>
    <submittedName>
        <fullName evidence="1 3">Uncharacterized protein</fullName>
    </submittedName>
</protein>
<dbReference type="EMBL" id="UZAE01014440">
    <property type="protein sequence ID" value="VDO13451.1"/>
    <property type="molecule type" value="Genomic_DNA"/>
</dbReference>
<dbReference type="WBParaSite" id="HNAJ_0001258701-mRNA-1">
    <property type="protein sequence ID" value="HNAJ_0001258701-mRNA-1"/>
    <property type="gene ID" value="HNAJ_0001258701"/>
</dbReference>
<name>A0A0R3TXJ2_RODNA</name>
<sequence>MKDSSPKRLSKNVLHILIQIWYREKAYVTIRQEDSDIPLIRNKQGLNQVLDLPEICLIEELNCS</sequence>
<dbReference type="AlphaFoldDB" id="A0A0R3TXJ2"/>
<proteinExistence type="predicted"/>
<evidence type="ECO:0000313" key="3">
    <source>
        <dbReference type="WBParaSite" id="HNAJ_0001258701-mRNA-1"/>
    </source>
</evidence>
<evidence type="ECO:0000313" key="2">
    <source>
        <dbReference type="Proteomes" id="UP000278807"/>
    </source>
</evidence>
<reference evidence="3" key="1">
    <citation type="submission" date="2017-02" db="UniProtKB">
        <authorList>
            <consortium name="WormBaseParasite"/>
        </authorList>
    </citation>
    <scope>IDENTIFICATION</scope>
</reference>